<accession>A0AAJ1T3Z2</accession>
<dbReference type="Proteomes" id="UP001237207">
    <property type="component" value="Unassembled WGS sequence"/>
</dbReference>
<evidence type="ECO:0000256" key="1">
    <source>
        <dbReference type="SAM" id="Phobius"/>
    </source>
</evidence>
<feature type="domain" description="DUF418" evidence="2">
    <location>
        <begin position="234"/>
        <end position="387"/>
    </location>
</feature>
<feature type="transmembrane region" description="Helical" evidence="1">
    <location>
        <begin position="122"/>
        <end position="137"/>
    </location>
</feature>
<feature type="transmembrane region" description="Helical" evidence="1">
    <location>
        <begin position="144"/>
        <end position="166"/>
    </location>
</feature>
<gene>
    <name evidence="3" type="ORF">J2S13_001188</name>
</gene>
<feature type="transmembrane region" description="Helical" evidence="1">
    <location>
        <begin position="63"/>
        <end position="83"/>
    </location>
</feature>
<dbReference type="Pfam" id="PF04235">
    <property type="entry name" value="DUF418"/>
    <property type="match status" value="1"/>
</dbReference>
<evidence type="ECO:0000259" key="2">
    <source>
        <dbReference type="Pfam" id="PF04235"/>
    </source>
</evidence>
<dbReference type="EMBL" id="JAUSUC010000010">
    <property type="protein sequence ID" value="MDQ0214791.1"/>
    <property type="molecule type" value="Genomic_DNA"/>
</dbReference>
<dbReference type="RefSeq" id="WP_307256779.1">
    <property type="nucleotide sequence ID" value="NZ_JAUSUC010000010.1"/>
</dbReference>
<protein>
    <recommendedName>
        <fullName evidence="2">DUF418 domain-containing protein</fullName>
    </recommendedName>
</protein>
<feature type="transmembrane region" description="Helical" evidence="1">
    <location>
        <begin position="215"/>
        <end position="237"/>
    </location>
</feature>
<dbReference type="PANTHER" id="PTHR30590">
    <property type="entry name" value="INNER MEMBRANE PROTEIN"/>
    <property type="match status" value="1"/>
</dbReference>
<feature type="transmembrane region" description="Helical" evidence="1">
    <location>
        <begin position="23"/>
        <end position="43"/>
    </location>
</feature>
<feature type="transmembrane region" description="Helical" evidence="1">
    <location>
        <begin position="281"/>
        <end position="299"/>
    </location>
</feature>
<comment type="caution">
    <text evidence="3">The sequence shown here is derived from an EMBL/GenBank/DDBJ whole genome shotgun (WGS) entry which is preliminary data.</text>
</comment>
<dbReference type="InterPro" id="IPR007349">
    <property type="entry name" value="DUF418"/>
</dbReference>
<keyword evidence="1" id="KW-0472">Membrane</keyword>
<dbReference type="AlphaFoldDB" id="A0AAJ1T3Z2"/>
<organism evidence="3 4">
    <name type="scientific">Oikeobacillus pervagus</name>
    <dbReference type="NCBI Taxonomy" id="1325931"/>
    <lineage>
        <taxon>Bacteria</taxon>
        <taxon>Bacillati</taxon>
        <taxon>Bacillota</taxon>
        <taxon>Bacilli</taxon>
        <taxon>Bacillales</taxon>
        <taxon>Bacillaceae</taxon>
        <taxon>Oikeobacillus</taxon>
    </lineage>
</organism>
<sequence>MSNNFTPIEKTNRIQSLDVMRGFALLGIFLVNMISFHSPFLYYDPYEWWSAPNDHFHYQWIDIFVQASFYPLFAMLFGYGTALQKQRADARGVNYWPIGLRRFFFLLCIGSIHAFLIWSGDILINYAVLGFLLLLMLRFSGKTLLIIGSILFVIPNVFISIMLLLLSKVDPTSVIIWTDLTGMKSSISSYTTDSFQVIMKQRLADWTAVNNIQNMFLLFIAIFPMMLIGAGAAKLDLLTKWTQLKKKLFAMFLFFFLVAVLLKYTPYLFEKNLAYIFVQDSLGGPLLATAYAVGIVLMVESSIGMKITKPLASAGRMSLTNYLMQSIVGTFLFYGYGIGLYGKISLTTGTMLVFAIFIMQVILSELWLLKFKQGPIEKVWRMLTYGKSK</sequence>
<name>A0AAJ1T3Z2_9BACI</name>
<feature type="transmembrane region" description="Helical" evidence="1">
    <location>
        <begin position="95"/>
        <end position="116"/>
    </location>
</feature>
<keyword evidence="1" id="KW-0812">Transmembrane</keyword>
<keyword evidence="4" id="KW-1185">Reference proteome</keyword>
<proteinExistence type="predicted"/>
<feature type="transmembrane region" description="Helical" evidence="1">
    <location>
        <begin position="344"/>
        <end position="368"/>
    </location>
</feature>
<feature type="transmembrane region" description="Helical" evidence="1">
    <location>
        <begin position="249"/>
        <end position="269"/>
    </location>
</feature>
<evidence type="ECO:0000313" key="3">
    <source>
        <dbReference type="EMBL" id="MDQ0214791.1"/>
    </source>
</evidence>
<dbReference type="PANTHER" id="PTHR30590:SF2">
    <property type="entry name" value="INNER MEMBRANE PROTEIN"/>
    <property type="match status" value="1"/>
</dbReference>
<dbReference type="InterPro" id="IPR052529">
    <property type="entry name" value="Bact_Transport_Assoc"/>
</dbReference>
<evidence type="ECO:0000313" key="4">
    <source>
        <dbReference type="Proteomes" id="UP001237207"/>
    </source>
</evidence>
<keyword evidence="1" id="KW-1133">Transmembrane helix</keyword>
<feature type="transmembrane region" description="Helical" evidence="1">
    <location>
        <begin position="319"/>
        <end position="338"/>
    </location>
</feature>
<reference evidence="3" key="1">
    <citation type="submission" date="2023-07" db="EMBL/GenBank/DDBJ databases">
        <title>Genomic Encyclopedia of Type Strains, Phase IV (KMG-IV): sequencing the most valuable type-strain genomes for metagenomic binning, comparative biology and taxonomic classification.</title>
        <authorList>
            <person name="Goeker M."/>
        </authorList>
    </citation>
    <scope>NUCLEOTIDE SEQUENCE</scope>
    <source>
        <strain evidence="3">DSM 23947</strain>
    </source>
</reference>